<feature type="compositionally biased region" description="Low complexity" evidence="1">
    <location>
        <begin position="58"/>
        <end position="74"/>
    </location>
</feature>
<comment type="caution">
    <text evidence="2">The sequence shown here is derived from an EMBL/GenBank/DDBJ whole genome shotgun (WGS) entry which is preliminary data.</text>
</comment>
<proteinExistence type="predicted"/>
<reference evidence="2 3" key="1">
    <citation type="submission" date="2016-03" db="EMBL/GenBank/DDBJ databases">
        <title>Comparative genomics of the ectomycorrhizal sister species Rhizopogon vinicolor and Rhizopogon vesiculosus (Basidiomycota: Boletales) reveals a divergence of the mating type B locus.</title>
        <authorList>
            <person name="Mujic A.B."/>
            <person name="Kuo A."/>
            <person name="Tritt A."/>
            <person name="Lipzen A."/>
            <person name="Chen C."/>
            <person name="Johnson J."/>
            <person name="Sharma A."/>
            <person name="Barry K."/>
            <person name="Grigoriev I.V."/>
            <person name="Spatafora J.W."/>
        </authorList>
    </citation>
    <scope>NUCLEOTIDE SEQUENCE [LARGE SCALE GENOMIC DNA]</scope>
    <source>
        <strain evidence="2 3">AM-OR11-056</strain>
    </source>
</reference>
<keyword evidence="3" id="KW-1185">Reference proteome</keyword>
<feature type="non-terminal residue" evidence="2">
    <location>
        <position position="171"/>
    </location>
</feature>
<accession>A0A1J8Q788</accession>
<dbReference type="Proteomes" id="UP000183567">
    <property type="component" value="Unassembled WGS sequence"/>
</dbReference>
<name>A0A1J8Q788_9AGAM</name>
<organism evidence="2 3">
    <name type="scientific">Rhizopogon vesiculosus</name>
    <dbReference type="NCBI Taxonomy" id="180088"/>
    <lineage>
        <taxon>Eukaryota</taxon>
        <taxon>Fungi</taxon>
        <taxon>Dikarya</taxon>
        <taxon>Basidiomycota</taxon>
        <taxon>Agaricomycotina</taxon>
        <taxon>Agaricomycetes</taxon>
        <taxon>Agaricomycetidae</taxon>
        <taxon>Boletales</taxon>
        <taxon>Suillineae</taxon>
        <taxon>Rhizopogonaceae</taxon>
        <taxon>Rhizopogon</taxon>
    </lineage>
</organism>
<sequence length="171" mass="17879">MTQSASPTSQTDTLVSVRLDGLIDILRGLCLEDRSAIAVALLADSGQNVSEEAVASDSAGSSSHGTPAPAPHAATIDSAIDPAIGHPPSPPLVPAEVHAPSTLIIDNYNVTSNDEDTANAVSALAADSNLKFYHGKYFNVPIMEKAPFYYITRGRYIGVFSGWDATGPKIL</sequence>
<gene>
    <name evidence="2" type="ORF">AZE42_10690</name>
</gene>
<evidence type="ECO:0000313" key="2">
    <source>
        <dbReference type="EMBL" id="OJA09521.1"/>
    </source>
</evidence>
<dbReference type="EMBL" id="LVVM01005885">
    <property type="protein sequence ID" value="OJA09521.1"/>
    <property type="molecule type" value="Genomic_DNA"/>
</dbReference>
<dbReference type="OrthoDB" id="3270804at2759"/>
<protein>
    <submittedName>
        <fullName evidence="2">Uncharacterized protein</fullName>
    </submittedName>
</protein>
<feature type="region of interest" description="Disordered" evidence="1">
    <location>
        <begin position="53"/>
        <end position="74"/>
    </location>
</feature>
<dbReference type="STRING" id="180088.A0A1J8Q788"/>
<evidence type="ECO:0000313" key="3">
    <source>
        <dbReference type="Proteomes" id="UP000183567"/>
    </source>
</evidence>
<dbReference type="AlphaFoldDB" id="A0A1J8Q788"/>
<evidence type="ECO:0000256" key="1">
    <source>
        <dbReference type="SAM" id="MobiDB-lite"/>
    </source>
</evidence>